<dbReference type="InterPro" id="IPR029063">
    <property type="entry name" value="SAM-dependent_MTases_sf"/>
</dbReference>
<name>H1D358_9FIRM</name>
<sequence length="236" mass="25905">MTACEMMEALGLPANEEAARKLTEYNAMVIAMSKKVNLTGIKDVDESLIKNVYDSLTVYDPKYFPAKGRVLDLGTGAGFPGVPLAILRPDMQFLLVDSIQKKLTFIEDACADLGIKNVKCLHIRAEEGGRRRKTREAFDVVTARAVKAMPIIAEWSLPFVAVGGVFAAMKGPGADEEMKTAGRILRELHGTLEEKKELTLPGGDRRTILYIRKTAPCPKTYPRKVGIAEKKPVLGE</sequence>
<dbReference type="SUPFAM" id="SSF53335">
    <property type="entry name" value="S-adenosyl-L-methionine-dependent methyltransferases"/>
    <property type="match status" value="1"/>
</dbReference>
<dbReference type="Proteomes" id="UP000003277">
    <property type="component" value="Unassembled WGS sequence"/>
</dbReference>
<dbReference type="STRING" id="742743.HMPREF9453_02046"/>
<dbReference type="AlphaFoldDB" id="H1D358"/>
<keyword evidence="4 6" id="KW-0808">Transferase</keyword>
<dbReference type="Gene3D" id="3.40.50.150">
    <property type="entry name" value="Vaccinia Virus protein VP39"/>
    <property type="match status" value="1"/>
</dbReference>
<dbReference type="InterPro" id="IPR003682">
    <property type="entry name" value="rRNA_ssu_MeTfrase_G"/>
</dbReference>
<evidence type="ECO:0000313" key="7">
    <source>
        <dbReference type="EMBL" id="EHO62031.1"/>
    </source>
</evidence>
<dbReference type="EMBL" id="ADLT01000076">
    <property type="protein sequence ID" value="EHO62031.1"/>
    <property type="molecule type" value="Genomic_DNA"/>
</dbReference>
<evidence type="ECO:0000256" key="3">
    <source>
        <dbReference type="ARBA" id="ARBA00022603"/>
    </source>
</evidence>
<evidence type="ECO:0000256" key="4">
    <source>
        <dbReference type="ARBA" id="ARBA00022679"/>
    </source>
</evidence>
<dbReference type="GO" id="GO:0070043">
    <property type="term" value="F:rRNA (guanine-N7-)-methyltransferase activity"/>
    <property type="evidence" value="ECO:0007669"/>
    <property type="project" value="UniProtKB-UniRule"/>
</dbReference>
<keyword evidence="1 6" id="KW-0963">Cytoplasm</keyword>
<feature type="binding site" evidence="6">
    <location>
        <begin position="125"/>
        <end position="126"/>
    </location>
    <ligand>
        <name>S-adenosyl-L-methionine</name>
        <dbReference type="ChEBI" id="CHEBI:59789"/>
    </ligand>
</feature>
<dbReference type="NCBIfam" id="TIGR00138">
    <property type="entry name" value="rsmG_gidB"/>
    <property type="match status" value="1"/>
</dbReference>
<evidence type="ECO:0000256" key="6">
    <source>
        <dbReference type="HAMAP-Rule" id="MF_00074"/>
    </source>
</evidence>
<comment type="subcellular location">
    <subcellularLocation>
        <location evidence="6">Cytoplasm</location>
    </subcellularLocation>
</comment>
<dbReference type="PIRSF" id="PIRSF003078">
    <property type="entry name" value="GidB"/>
    <property type="match status" value="1"/>
</dbReference>
<keyword evidence="2 6" id="KW-0698">rRNA processing</keyword>
<dbReference type="eggNOG" id="COG0357">
    <property type="taxonomic scope" value="Bacteria"/>
</dbReference>
<evidence type="ECO:0000256" key="5">
    <source>
        <dbReference type="ARBA" id="ARBA00022691"/>
    </source>
</evidence>
<comment type="similarity">
    <text evidence="6">Belongs to the methyltransferase superfamily. RNA methyltransferase RsmG family.</text>
</comment>
<feature type="binding site" evidence="6">
    <location>
        <position position="79"/>
    </location>
    <ligand>
        <name>S-adenosyl-L-methionine</name>
        <dbReference type="ChEBI" id="CHEBI:59789"/>
    </ligand>
</feature>
<proteinExistence type="inferred from homology"/>
<keyword evidence="8" id="KW-1185">Reference proteome</keyword>
<dbReference type="GO" id="GO:0005829">
    <property type="term" value="C:cytosol"/>
    <property type="evidence" value="ECO:0007669"/>
    <property type="project" value="TreeGrafter"/>
</dbReference>
<dbReference type="HAMAP" id="MF_00074">
    <property type="entry name" value="16SrRNA_methyltr_G"/>
    <property type="match status" value="1"/>
</dbReference>
<dbReference type="PANTHER" id="PTHR31760">
    <property type="entry name" value="S-ADENOSYL-L-METHIONINE-DEPENDENT METHYLTRANSFERASES SUPERFAMILY PROTEIN"/>
    <property type="match status" value="1"/>
</dbReference>
<evidence type="ECO:0000256" key="2">
    <source>
        <dbReference type="ARBA" id="ARBA00022552"/>
    </source>
</evidence>
<reference evidence="7 8" key="1">
    <citation type="submission" date="2011-11" db="EMBL/GenBank/DDBJ databases">
        <title>The Genome Sequence of Dialister succinatiphilus YIT 11850.</title>
        <authorList>
            <consortium name="The Broad Institute Genome Sequencing Platform"/>
            <person name="Earl A."/>
            <person name="Ward D."/>
            <person name="Feldgarden M."/>
            <person name="Gevers D."/>
            <person name="Morotomi M."/>
            <person name="Young S.K."/>
            <person name="Zeng Q."/>
            <person name="Gargeya S."/>
            <person name="Fitzgerald M."/>
            <person name="Haas B."/>
            <person name="Abouelleil A."/>
            <person name="Alvarado L."/>
            <person name="Arachchi H.M."/>
            <person name="Berlin A."/>
            <person name="Brown A."/>
            <person name="Chapman S.B."/>
            <person name="Dunbar C."/>
            <person name="Gearin G."/>
            <person name="Goldberg J."/>
            <person name="Griggs A."/>
            <person name="Gujja S."/>
            <person name="Heiman D."/>
            <person name="Howarth C."/>
            <person name="Lui A."/>
            <person name="MacDonald P.J.P."/>
            <person name="Montmayeur A."/>
            <person name="Murphy C."/>
            <person name="Neiman D."/>
            <person name="Pearson M."/>
            <person name="Priest M."/>
            <person name="Roberts A."/>
            <person name="Saif S."/>
            <person name="Shea T."/>
            <person name="Sisk P."/>
            <person name="Stolte C."/>
            <person name="Sykes S."/>
            <person name="Wortman J."/>
            <person name="Nusbaum C."/>
            <person name="Birren B."/>
        </authorList>
    </citation>
    <scope>NUCLEOTIDE SEQUENCE [LARGE SCALE GENOMIC DNA]</scope>
    <source>
        <strain evidence="7 8">YIT 11850</strain>
    </source>
</reference>
<accession>H1D358</accession>
<dbReference type="RefSeq" id="WP_008860537.1">
    <property type="nucleotide sequence ID" value="NZ_JH591190.1"/>
</dbReference>
<comment type="caution">
    <text evidence="6">Lacks conserved residue(s) required for the propagation of feature annotation.</text>
</comment>
<dbReference type="PANTHER" id="PTHR31760:SF0">
    <property type="entry name" value="S-ADENOSYL-L-METHIONINE-DEPENDENT METHYLTRANSFERASES SUPERFAMILY PROTEIN"/>
    <property type="match status" value="1"/>
</dbReference>
<gene>
    <name evidence="6" type="primary">rsmG</name>
    <name evidence="7" type="ORF">HMPREF9453_02046</name>
</gene>
<evidence type="ECO:0000256" key="1">
    <source>
        <dbReference type="ARBA" id="ARBA00022490"/>
    </source>
</evidence>
<dbReference type="Pfam" id="PF02527">
    <property type="entry name" value="GidB"/>
    <property type="match status" value="1"/>
</dbReference>
<feature type="binding site" evidence="6">
    <location>
        <position position="144"/>
    </location>
    <ligand>
        <name>S-adenosyl-L-methionine</name>
        <dbReference type="ChEBI" id="CHEBI:59789"/>
    </ligand>
</feature>
<keyword evidence="5 6" id="KW-0949">S-adenosyl-L-methionine</keyword>
<organism evidence="7 8">
    <name type="scientific">Dialister succinatiphilus YIT 11850</name>
    <dbReference type="NCBI Taxonomy" id="742743"/>
    <lineage>
        <taxon>Bacteria</taxon>
        <taxon>Bacillati</taxon>
        <taxon>Bacillota</taxon>
        <taxon>Negativicutes</taxon>
        <taxon>Veillonellales</taxon>
        <taxon>Veillonellaceae</taxon>
        <taxon>Dialister</taxon>
    </lineage>
</organism>
<dbReference type="GeneID" id="98911439"/>
<dbReference type="PATRIC" id="fig|742743.3.peg.2066"/>
<dbReference type="CDD" id="cd02440">
    <property type="entry name" value="AdoMet_MTases"/>
    <property type="match status" value="1"/>
</dbReference>
<feature type="binding site" evidence="6">
    <location>
        <position position="74"/>
    </location>
    <ligand>
        <name>S-adenosyl-L-methionine</name>
        <dbReference type="ChEBI" id="CHEBI:59789"/>
    </ligand>
</feature>
<keyword evidence="3 6" id="KW-0489">Methyltransferase</keyword>
<dbReference type="FunFam" id="3.40.50.150:FF:000041">
    <property type="entry name" value="Ribosomal RNA small subunit methyltransferase G"/>
    <property type="match status" value="1"/>
</dbReference>
<dbReference type="EC" id="2.1.1.-" evidence="6"/>
<comment type="caution">
    <text evidence="7">The sequence shown here is derived from an EMBL/GenBank/DDBJ whole genome shotgun (WGS) entry which is preliminary data.</text>
</comment>
<comment type="function">
    <text evidence="6">Specifically methylates the N7 position of a guanine in 16S rRNA.</text>
</comment>
<evidence type="ECO:0000313" key="8">
    <source>
        <dbReference type="Proteomes" id="UP000003277"/>
    </source>
</evidence>
<protein>
    <recommendedName>
        <fullName evidence="6">Ribosomal RNA small subunit methyltransferase G</fullName>
        <ecNumber evidence="6">2.1.1.-</ecNumber>
    </recommendedName>
    <alternativeName>
        <fullName evidence="6">16S rRNA 7-methylguanosine methyltransferase</fullName>
        <shortName evidence="6">16S rRNA m7G methyltransferase</shortName>
    </alternativeName>
</protein>
<dbReference type="HOGENOM" id="CLU_065341_0_0_9"/>